<dbReference type="VEuPathDB" id="ToxoDB:cyc_00248"/>
<dbReference type="EMBL" id="JROU02000177">
    <property type="protein sequence ID" value="OEH80168.1"/>
    <property type="molecule type" value="Genomic_DNA"/>
</dbReference>
<keyword evidence="4" id="KW-1185">Reference proteome</keyword>
<proteinExistence type="predicted"/>
<dbReference type="Proteomes" id="UP000095192">
    <property type="component" value="Unassembled WGS sequence"/>
</dbReference>
<evidence type="ECO:0000313" key="4">
    <source>
        <dbReference type="Proteomes" id="UP000095192"/>
    </source>
</evidence>
<dbReference type="InParanoid" id="A0A1D3D9P7"/>
<name>A0A1D3D9P7_9EIME</name>
<organism evidence="3 4">
    <name type="scientific">Cyclospora cayetanensis</name>
    <dbReference type="NCBI Taxonomy" id="88456"/>
    <lineage>
        <taxon>Eukaryota</taxon>
        <taxon>Sar</taxon>
        <taxon>Alveolata</taxon>
        <taxon>Apicomplexa</taxon>
        <taxon>Conoidasida</taxon>
        <taxon>Coccidia</taxon>
        <taxon>Eucoccidiorida</taxon>
        <taxon>Eimeriorina</taxon>
        <taxon>Eimeriidae</taxon>
        <taxon>Cyclospora</taxon>
    </lineage>
</organism>
<feature type="domain" description="CLU central" evidence="2">
    <location>
        <begin position="704"/>
        <end position="747"/>
    </location>
</feature>
<feature type="compositionally biased region" description="Basic and acidic residues" evidence="1">
    <location>
        <begin position="351"/>
        <end position="364"/>
    </location>
</feature>
<feature type="region of interest" description="Disordered" evidence="1">
    <location>
        <begin position="341"/>
        <end position="370"/>
    </location>
</feature>
<reference evidence="3 4" key="1">
    <citation type="journal article" date="2016" name="BMC Genomics">
        <title>Comparative genomics reveals Cyclospora cayetanensis possesses coccidia-like metabolism and invasion components but unique surface antigens.</title>
        <authorList>
            <person name="Liu S."/>
            <person name="Wang L."/>
            <person name="Zheng H."/>
            <person name="Xu Z."/>
            <person name="Roellig D.M."/>
            <person name="Li N."/>
            <person name="Frace M.A."/>
            <person name="Tang K."/>
            <person name="Arrowood M.J."/>
            <person name="Moss D.M."/>
            <person name="Zhang L."/>
            <person name="Feng Y."/>
            <person name="Xiao L."/>
        </authorList>
    </citation>
    <scope>NUCLEOTIDE SEQUENCE [LARGE SCALE GENOMIC DNA]</scope>
    <source>
        <strain evidence="3 4">CHN_HEN01</strain>
    </source>
</reference>
<evidence type="ECO:0000256" key="1">
    <source>
        <dbReference type="SAM" id="MobiDB-lite"/>
    </source>
</evidence>
<evidence type="ECO:0000313" key="3">
    <source>
        <dbReference type="EMBL" id="OEH80168.1"/>
    </source>
</evidence>
<accession>A0A1D3D9P7</accession>
<comment type="caution">
    <text evidence="3">The sequence shown here is derived from an EMBL/GenBank/DDBJ whole genome shotgun (WGS) entry which is preliminary data.</text>
</comment>
<dbReference type="InterPro" id="IPR033646">
    <property type="entry name" value="CLU-central"/>
</dbReference>
<dbReference type="AlphaFoldDB" id="A0A1D3D9P7"/>
<protein>
    <recommendedName>
        <fullName evidence="2">CLU central domain-containing protein</fullName>
    </recommendedName>
</protein>
<gene>
    <name evidence="3" type="ORF">cyc_00248</name>
</gene>
<evidence type="ECO:0000259" key="2">
    <source>
        <dbReference type="Pfam" id="PF12807"/>
    </source>
</evidence>
<sequence length="798" mass="89383">MLTYGASLGEIPAVKEPILEVRLAYMKFNTDVLPLIENKNKVSIAVIYRGENLPHACGDPRRICYKVFRKKIDDTLVTLTLNNAFQLPFSSAFPMTSPSLEIYVMLESLSNLRKCLASAQISLGRRCRGLSALLPTNAFGLFVGTNSNVSAGTVHMSVRLKYTTVKAKSFSFFWSQKTRLADDEYAQQRQNILPQLEAQCENSSAIRGLLRQARKEILEQKIEAFSAPIAGEMTFNLKGLTSRIDELLVQMDRDGVVVVPMITRLKTGDCSASRFATFFLDSHPYRILATTPIPLLSSDTVAVCCASTFAFHASNYAMQIIEEEVFSPTAGRLLIGSLPFYRNDEDSNPQETKEPEPTEPKARQPQEGLRVTSTKCSHLRDLRTFMDKWREKYHFRRLPAGHPLRIFALFKRDEMLYIAATGCTETDCYAFVHSSSLYGIEIQAQQMINDAIVALKRQTAQAVPGKAKTSKSSRLTCLSTLLMTAVDYKGFRVVVMPLSDSIPEVLAWPQPLSERIRHEISYIENKLNICNLLRPICPSKLPRDTTILLSLKNRGADTMMLYRTCYALPLFSGKSEAASIPTLAQRLRTVAVEHSADMELALKNIQEAPQQTTLKDPTAPSHGYNDVMERSPFNRLYAPVDDLLHFITSKYQCKYREASEPVVCGQAPPGSEGQRLETLIKSVIRSVILNDVVAELERMDPYGPHDSISLTSYLHRRGINMRLLGIMYKRTRSPWVQQMLLVEIVERVEGLLRNGDEQDFVDGVDDDALSTATSDDSTVFGELVKAGGVYARFEACLA</sequence>
<dbReference type="Pfam" id="PF12807">
    <property type="entry name" value="eIF3_p135"/>
    <property type="match status" value="1"/>
</dbReference>